<proteinExistence type="predicted"/>
<sequence length="224" mass="25246">MSGLEFLDIRFNYFSGAVPPQIFTLNLDCLFINNNNFMQKLPDNIGSTHILFLTLANNKFNGPLPRSIFKSLSDLSEVLLLNNQLTGCLPYEIGFLKEATVVDLGNNQLTGPLPFSLACIEKVEQFNFANNLLFGMVPEVVCELGNLVNFSLSNNYFTNVGPFCRILIERGVLDVRNNCIPDLPFQRSIVECAEFFAHPKFCPHMWSYAYIPCMPYIPEMAPSP</sequence>
<protein>
    <submittedName>
        <fullName evidence="1">Uncharacterized protein</fullName>
    </submittedName>
</protein>
<comment type="caution">
    <text evidence="1">The sequence shown here is derived from an EMBL/GenBank/DDBJ whole genome shotgun (WGS) entry which is preliminary data.</text>
</comment>
<gene>
    <name evidence="1" type="ORF">Pint_08732</name>
</gene>
<dbReference type="Proteomes" id="UP001163603">
    <property type="component" value="Chromosome 10"/>
</dbReference>
<accession>A0ACC0Y065</accession>
<evidence type="ECO:0000313" key="1">
    <source>
        <dbReference type="EMBL" id="KAJ0026393.1"/>
    </source>
</evidence>
<name>A0ACC0Y065_9ROSI</name>
<reference evidence="2" key="1">
    <citation type="journal article" date="2023" name="G3 (Bethesda)">
        <title>Genome assembly and association tests identify interacting loci associated with vigor, precocity, and sex in interspecific pistachio rootstocks.</title>
        <authorList>
            <person name="Palmer W."/>
            <person name="Jacygrad E."/>
            <person name="Sagayaradj S."/>
            <person name="Cavanaugh K."/>
            <person name="Han R."/>
            <person name="Bertier L."/>
            <person name="Beede B."/>
            <person name="Kafkas S."/>
            <person name="Golino D."/>
            <person name="Preece J."/>
            <person name="Michelmore R."/>
        </authorList>
    </citation>
    <scope>NUCLEOTIDE SEQUENCE [LARGE SCALE GENOMIC DNA]</scope>
</reference>
<evidence type="ECO:0000313" key="2">
    <source>
        <dbReference type="Proteomes" id="UP001163603"/>
    </source>
</evidence>
<dbReference type="EMBL" id="CM047745">
    <property type="protein sequence ID" value="KAJ0026393.1"/>
    <property type="molecule type" value="Genomic_DNA"/>
</dbReference>
<keyword evidence="2" id="KW-1185">Reference proteome</keyword>
<organism evidence="1 2">
    <name type="scientific">Pistacia integerrima</name>
    <dbReference type="NCBI Taxonomy" id="434235"/>
    <lineage>
        <taxon>Eukaryota</taxon>
        <taxon>Viridiplantae</taxon>
        <taxon>Streptophyta</taxon>
        <taxon>Embryophyta</taxon>
        <taxon>Tracheophyta</taxon>
        <taxon>Spermatophyta</taxon>
        <taxon>Magnoliopsida</taxon>
        <taxon>eudicotyledons</taxon>
        <taxon>Gunneridae</taxon>
        <taxon>Pentapetalae</taxon>
        <taxon>rosids</taxon>
        <taxon>malvids</taxon>
        <taxon>Sapindales</taxon>
        <taxon>Anacardiaceae</taxon>
        <taxon>Pistacia</taxon>
    </lineage>
</organism>